<evidence type="ECO:0000256" key="1">
    <source>
        <dbReference type="ARBA" id="ARBA00004496"/>
    </source>
</evidence>
<evidence type="ECO:0000256" key="3">
    <source>
        <dbReference type="ARBA" id="ARBA00022490"/>
    </source>
</evidence>
<gene>
    <name evidence="5" type="ORF">FPE_LOCUS15313</name>
</gene>
<evidence type="ECO:0000313" key="5">
    <source>
        <dbReference type="EMBL" id="CAI9767883.1"/>
    </source>
</evidence>
<evidence type="ECO:0000313" key="6">
    <source>
        <dbReference type="Proteomes" id="UP000834106"/>
    </source>
</evidence>
<reference evidence="5" key="1">
    <citation type="submission" date="2023-05" db="EMBL/GenBank/DDBJ databases">
        <authorList>
            <person name="Huff M."/>
        </authorList>
    </citation>
    <scope>NUCLEOTIDE SEQUENCE</scope>
</reference>
<comment type="similarity">
    <text evidence="2">Belongs to the glutaredoxin family. CC-type subfamily.</text>
</comment>
<dbReference type="InterPro" id="IPR036249">
    <property type="entry name" value="Thioredoxin-like_sf"/>
</dbReference>
<keyword evidence="4" id="KW-0676">Redox-active center</keyword>
<dbReference type="AlphaFoldDB" id="A0AAD1ZFB0"/>
<accession>A0AAD1ZFB0</accession>
<name>A0AAD1ZFB0_9LAMI</name>
<dbReference type="Gene3D" id="3.40.30.10">
    <property type="entry name" value="Glutaredoxin"/>
    <property type="match status" value="1"/>
</dbReference>
<dbReference type="PANTHER" id="PTHR10168">
    <property type="entry name" value="GLUTAREDOXIN"/>
    <property type="match status" value="1"/>
</dbReference>
<keyword evidence="3" id="KW-0963">Cytoplasm</keyword>
<organism evidence="5 6">
    <name type="scientific">Fraxinus pennsylvanica</name>
    <dbReference type="NCBI Taxonomy" id="56036"/>
    <lineage>
        <taxon>Eukaryota</taxon>
        <taxon>Viridiplantae</taxon>
        <taxon>Streptophyta</taxon>
        <taxon>Embryophyta</taxon>
        <taxon>Tracheophyta</taxon>
        <taxon>Spermatophyta</taxon>
        <taxon>Magnoliopsida</taxon>
        <taxon>eudicotyledons</taxon>
        <taxon>Gunneridae</taxon>
        <taxon>Pentapetalae</taxon>
        <taxon>asterids</taxon>
        <taxon>lamiids</taxon>
        <taxon>Lamiales</taxon>
        <taxon>Oleaceae</taxon>
        <taxon>Oleeae</taxon>
        <taxon>Fraxinus</taxon>
    </lineage>
</organism>
<dbReference type="SUPFAM" id="SSF52833">
    <property type="entry name" value="Thioredoxin-like"/>
    <property type="match status" value="1"/>
</dbReference>
<keyword evidence="6" id="KW-1185">Reference proteome</keyword>
<comment type="subcellular location">
    <subcellularLocation>
        <location evidence="1">Cytoplasm</location>
    </subcellularLocation>
</comment>
<dbReference type="GO" id="GO:0005737">
    <property type="term" value="C:cytoplasm"/>
    <property type="evidence" value="ECO:0007669"/>
    <property type="project" value="UniProtKB-SubCell"/>
</dbReference>
<dbReference type="EMBL" id="OU503044">
    <property type="protein sequence ID" value="CAI9767883.1"/>
    <property type="molecule type" value="Genomic_DNA"/>
</dbReference>
<evidence type="ECO:0000256" key="2">
    <source>
        <dbReference type="ARBA" id="ARBA00007568"/>
    </source>
</evidence>
<dbReference type="PROSITE" id="PS51354">
    <property type="entry name" value="GLUTAREDOXIN_2"/>
    <property type="match status" value="1"/>
</dbReference>
<evidence type="ECO:0000256" key="4">
    <source>
        <dbReference type="ARBA" id="ARBA00023284"/>
    </source>
</evidence>
<dbReference type="Proteomes" id="UP000834106">
    <property type="component" value="Chromosome 9"/>
</dbReference>
<dbReference type="InterPro" id="IPR011905">
    <property type="entry name" value="GlrX-like_pln_2"/>
</dbReference>
<evidence type="ECO:0008006" key="7">
    <source>
        <dbReference type="Google" id="ProtNLM"/>
    </source>
</evidence>
<protein>
    <recommendedName>
        <fullName evidence="7">Glutaredoxin domain-containing protein</fullName>
    </recommendedName>
</protein>
<sequence length="153" mass="17155">MIDHHKDPKNNMRFSKLDDQKNLKIIFKERRKGGPLSPVSINRAATELKLIKQDSALNIVSCLPTQFRFPSSTQIYPRYQNMDKVQKLSSENGVVIFSKKGKEIEKALLRMGFNGPVPAVFISGKLVGSTNEVMSLHLSGSLIPQLQPYQASN</sequence>
<proteinExistence type="inferred from homology"/>